<dbReference type="EMBL" id="JAZHRV010000001">
    <property type="protein sequence ID" value="MEH2560069.1"/>
    <property type="molecule type" value="Genomic_DNA"/>
</dbReference>
<sequence>MKRLALAGAAVLLALSGQSVHPEPISVDAIAVVDGDTIDVGPQRYRLVGFDTPEIWTRRRKVSADERALATIVMQRLGELLHSGPLDLTEVVCSCPASTIGTKECNGGRKCGLLALNGKNVGETLIAEELAVPFVCGKTRCPRMPDWPKIIERQFPARR</sequence>
<dbReference type="Proteomes" id="UP001364224">
    <property type="component" value="Unassembled WGS sequence"/>
</dbReference>
<protein>
    <submittedName>
        <fullName evidence="1">Endonuclease YncB(Thermonuclease family)</fullName>
    </submittedName>
</protein>
<organism evidence="1 2">
    <name type="scientific">Bradyrhizobium algeriense</name>
    <dbReference type="NCBI Taxonomy" id="634784"/>
    <lineage>
        <taxon>Bacteria</taxon>
        <taxon>Pseudomonadati</taxon>
        <taxon>Pseudomonadota</taxon>
        <taxon>Alphaproteobacteria</taxon>
        <taxon>Hyphomicrobiales</taxon>
        <taxon>Nitrobacteraceae</taxon>
        <taxon>Bradyrhizobium</taxon>
    </lineage>
</organism>
<keyword evidence="1" id="KW-0255">Endonuclease</keyword>
<proteinExistence type="predicted"/>
<comment type="caution">
    <text evidence="1">The sequence shown here is derived from an EMBL/GenBank/DDBJ whole genome shotgun (WGS) entry which is preliminary data.</text>
</comment>
<accession>A0ABU8BND3</accession>
<gene>
    <name evidence="1" type="ORF">V1286_007598</name>
</gene>
<dbReference type="GO" id="GO:0004519">
    <property type="term" value="F:endonuclease activity"/>
    <property type="evidence" value="ECO:0007669"/>
    <property type="project" value="UniProtKB-KW"/>
</dbReference>
<dbReference type="SUPFAM" id="SSF50199">
    <property type="entry name" value="Staphylococcal nuclease"/>
    <property type="match status" value="1"/>
</dbReference>
<dbReference type="RefSeq" id="WP_334488860.1">
    <property type="nucleotide sequence ID" value="NZ_JAZHRV010000001.1"/>
</dbReference>
<evidence type="ECO:0000313" key="1">
    <source>
        <dbReference type="EMBL" id="MEH2560069.1"/>
    </source>
</evidence>
<name>A0ABU8BND3_9BRAD</name>
<reference evidence="1 2" key="1">
    <citation type="submission" date="2024-02" db="EMBL/GenBank/DDBJ databases">
        <title>Adaptive strategies in a cosmopolitan and abundant soil bacterium.</title>
        <authorList>
            <person name="Carini P."/>
        </authorList>
    </citation>
    <scope>NUCLEOTIDE SEQUENCE [LARGE SCALE GENOMIC DNA]</scope>
    <source>
        <strain evidence="1 2">AZCC 1608</strain>
    </source>
</reference>
<keyword evidence="2" id="KW-1185">Reference proteome</keyword>
<dbReference type="InterPro" id="IPR035437">
    <property type="entry name" value="SNase_OB-fold_sf"/>
</dbReference>
<dbReference type="Gene3D" id="2.40.50.90">
    <property type="match status" value="1"/>
</dbReference>
<keyword evidence="1" id="KW-0378">Hydrolase</keyword>
<keyword evidence="1" id="KW-0540">Nuclease</keyword>
<evidence type="ECO:0000313" key="2">
    <source>
        <dbReference type="Proteomes" id="UP001364224"/>
    </source>
</evidence>